<sequence length="140" mass="15158">MGRQGRNHAPTSHDWRACGGVGGGYDTTPSLPPSHQRWGQPGGAPTIPQRRYMSALGNKKVKFFDMGAGGSDPIAEDNVQLASAMSNQELIDAGNKKMDKTDQAIERSKQLDSESSISDESVETAELTEDALEEMEEFDT</sequence>
<feature type="compositionally biased region" description="Acidic residues" evidence="1">
    <location>
        <begin position="120"/>
        <end position="140"/>
    </location>
</feature>
<evidence type="ECO:0000313" key="3">
    <source>
        <dbReference type="Proteomes" id="UP001420932"/>
    </source>
</evidence>
<dbReference type="EMBL" id="JBBNAF010000006">
    <property type="protein sequence ID" value="KAK9135834.1"/>
    <property type="molecule type" value="Genomic_DNA"/>
</dbReference>
<proteinExistence type="predicted"/>
<evidence type="ECO:0000256" key="1">
    <source>
        <dbReference type="SAM" id="MobiDB-lite"/>
    </source>
</evidence>
<evidence type="ECO:0000313" key="2">
    <source>
        <dbReference type="EMBL" id="KAK9135834.1"/>
    </source>
</evidence>
<comment type="caution">
    <text evidence="2">The sequence shown here is derived from an EMBL/GenBank/DDBJ whole genome shotgun (WGS) entry which is preliminary data.</text>
</comment>
<keyword evidence="3" id="KW-1185">Reference proteome</keyword>
<accession>A0AAP0PAB4</accession>
<dbReference type="AlphaFoldDB" id="A0AAP0PAB4"/>
<feature type="compositionally biased region" description="Basic and acidic residues" evidence="1">
    <location>
        <begin position="97"/>
        <end position="112"/>
    </location>
</feature>
<gene>
    <name evidence="2" type="ORF">Syun_015164</name>
</gene>
<protein>
    <submittedName>
        <fullName evidence="2">Uncharacterized protein</fullName>
    </submittedName>
</protein>
<feature type="region of interest" description="Disordered" evidence="1">
    <location>
        <begin position="1"/>
        <end position="47"/>
    </location>
</feature>
<reference evidence="2 3" key="1">
    <citation type="submission" date="2024-01" db="EMBL/GenBank/DDBJ databases">
        <title>Genome assemblies of Stephania.</title>
        <authorList>
            <person name="Yang L."/>
        </authorList>
    </citation>
    <scope>NUCLEOTIDE SEQUENCE [LARGE SCALE GENOMIC DNA]</scope>
    <source>
        <strain evidence="2">YNDBR</strain>
        <tissue evidence="2">Leaf</tissue>
    </source>
</reference>
<feature type="region of interest" description="Disordered" evidence="1">
    <location>
        <begin position="97"/>
        <end position="140"/>
    </location>
</feature>
<organism evidence="2 3">
    <name type="scientific">Stephania yunnanensis</name>
    <dbReference type="NCBI Taxonomy" id="152371"/>
    <lineage>
        <taxon>Eukaryota</taxon>
        <taxon>Viridiplantae</taxon>
        <taxon>Streptophyta</taxon>
        <taxon>Embryophyta</taxon>
        <taxon>Tracheophyta</taxon>
        <taxon>Spermatophyta</taxon>
        <taxon>Magnoliopsida</taxon>
        <taxon>Ranunculales</taxon>
        <taxon>Menispermaceae</taxon>
        <taxon>Menispermoideae</taxon>
        <taxon>Cissampelideae</taxon>
        <taxon>Stephania</taxon>
    </lineage>
</organism>
<name>A0AAP0PAB4_9MAGN</name>
<dbReference type="Proteomes" id="UP001420932">
    <property type="component" value="Unassembled WGS sequence"/>
</dbReference>